<keyword evidence="7" id="KW-0540">Nuclease</keyword>
<gene>
    <name evidence="7" type="ORF">ENV82_05260</name>
</gene>
<name>A0A7C4XV03_9BACT</name>
<dbReference type="SMART" id="SM00478">
    <property type="entry name" value="ENDO3c"/>
    <property type="match status" value="1"/>
</dbReference>
<keyword evidence="3" id="KW-0408">Iron</keyword>
<keyword evidence="2" id="KW-0479">Metal-binding</keyword>
<dbReference type="PANTHER" id="PTHR10359">
    <property type="entry name" value="A/G-SPECIFIC ADENINE GLYCOSYLASE/ENDONUCLEASE III"/>
    <property type="match status" value="1"/>
</dbReference>
<dbReference type="InterPro" id="IPR011257">
    <property type="entry name" value="DNA_glycosylase"/>
</dbReference>
<dbReference type="GO" id="GO:0046872">
    <property type="term" value="F:metal ion binding"/>
    <property type="evidence" value="ECO:0007669"/>
    <property type="project" value="UniProtKB-KW"/>
</dbReference>
<dbReference type="SUPFAM" id="SSF48150">
    <property type="entry name" value="DNA-glycosylase"/>
    <property type="match status" value="1"/>
</dbReference>
<evidence type="ECO:0000256" key="4">
    <source>
        <dbReference type="ARBA" id="ARBA00023014"/>
    </source>
</evidence>
<dbReference type="EMBL" id="DTHV01000155">
    <property type="protein sequence ID" value="HGW60818.1"/>
    <property type="molecule type" value="Genomic_DNA"/>
</dbReference>
<evidence type="ECO:0000256" key="2">
    <source>
        <dbReference type="ARBA" id="ARBA00022723"/>
    </source>
</evidence>
<evidence type="ECO:0000313" key="7">
    <source>
        <dbReference type="EMBL" id="HGW60818.1"/>
    </source>
</evidence>
<dbReference type="Gene3D" id="1.10.1670.10">
    <property type="entry name" value="Helix-hairpin-Helix base-excision DNA repair enzymes (C-terminal)"/>
    <property type="match status" value="1"/>
</dbReference>
<sequence length="237" mass="28134">MNLEATFLKSKKRLNLIYKTYRKLEAHFGKQNWWPGETPFEIIVGAILTQQTTWKNVEKAITALKKEGYLNEFALWTLPTDILENIIKVTGFYKVKARRLRNFLYFYREEFNFDMRKMSSLETFTLREKLLNVNGIGKETADSILLYALNKPIFVVDSYTRRFLKRYALIDKDLDYDEMREMFEEALKGESMEETISNYKEMHALMVELGKNFCKTKPLCRDCPLMNECEKVGVYRI</sequence>
<keyword evidence="7" id="KW-0255">Endonuclease</keyword>
<keyword evidence="7" id="KW-0378">Hydrolase</keyword>
<reference evidence="7" key="1">
    <citation type="journal article" date="2020" name="mSystems">
        <title>Genome- and Community-Level Interaction Insights into Carbon Utilization and Element Cycling Functions of Hydrothermarchaeota in Hydrothermal Sediment.</title>
        <authorList>
            <person name="Zhou Z."/>
            <person name="Liu Y."/>
            <person name="Xu W."/>
            <person name="Pan J."/>
            <person name="Luo Z.H."/>
            <person name="Li M."/>
        </authorList>
    </citation>
    <scope>NUCLEOTIDE SEQUENCE [LARGE SCALE GENOMIC DNA]</scope>
    <source>
        <strain evidence="7">SpSt-794</strain>
    </source>
</reference>
<dbReference type="InterPro" id="IPR003583">
    <property type="entry name" value="Hlx-hairpin-Hlx_DNA-bd_motif"/>
</dbReference>
<evidence type="ECO:0000256" key="3">
    <source>
        <dbReference type="ARBA" id="ARBA00023004"/>
    </source>
</evidence>
<feature type="domain" description="Helix-hairpin-helix DNA-binding motif class 1" evidence="5">
    <location>
        <begin position="84"/>
        <end position="103"/>
    </location>
</feature>
<feature type="domain" description="Helix-hairpin-helix DNA-binding motif class 1" evidence="5">
    <location>
        <begin position="128"/>
        <end position="147"/>
    </location>
</feature>
<protein>
    <submittedName>
        <fullName evidence="7">Endonuclease</fullName>
    </submittedName>
</protein>
<comment type="caution">
    <text evidence="7">The sequence shown here is derived from an EMBL/GenBank/DDBJ whole genome shotgun (WGS) entry which is preliminary data.</text>
</comment>
<proteinExistence type="predicted"/>
<dbReference type="PIRSF" id="PIRSF001435">
    <property type="entry name" value="Nth"/>
    <property type="match status" value="1"/>
</dbReference>
<feature type="domain" description="HhH-GPD" evidence="6">
    <location>
        <begin position="48"/>
        <end position="212"/>
    </location>
</feature>
<dbReference type="Gene3D" id="1.10.340.30">
    <property type="entry name" value="Hypothetical protein, domain 2"/>
    <property type="match status" value="1"/>
</dbReference>
<dbReference type="Pfam" id="PF00730">
    <property type="entry name" value="HhH-GPD"/>
    <property type="match status" value="1"/>
</dbReference>
<dbReference type="AlphaFoldDB" id="A0A7C4XV03"/>
<dbReference type="InterPro" id="IPR003265">
    <property type="entry name" value="HhH-GPD_domain"/>
</dbReference>
<dbReference type="SMART" id="SM00278">
    <property type="entry name" value="HhH1"/>
    <property type="match status" value="2"/>
</dbReference>
<dbReference type="GO" id="GO:0006284">
    <property type="term" value="P:base-excision repair"/>
    <property type="evidence" value="ECO:0007669"/>
    <property type="project" value="InterPro"/>
</dbReference>
<organism evidence="7">
    <name type="scientific">Caldisericum exile</name>
    <dbReference type="NCBI Taxonomy" id="693075"/>
    <lineage>
        <taxon>Bacteria</taxon>
        <taxon>Pseudomonadati</taxon>
        <taxon>Caldisericota/Cryosericota group</taxon>
        <taxon>Caldisericota</taxon>
        <taxon>Caldisericia</taxon>
        <taxon>Caldisericales</taxon>
        <taxon>Caldisericaceae</taxon>
        <taxon>Caldisericum</taxon>
    </lineage>
</organism>
<dbReference type="PANTHER" id="PTHR10359:SF19">
    <property type="entry name" value="DNA REPAIR GLYCOSYLASE MJ1434-RELATED"/>
    <property type="match status" value="1"/>
</dbReference>
<evidence type="ECO:0000256" key="1">
    <source>
        <dbReference type="ARBA" id="ARBA00022485"/>
    </source>
</evidence>
<dbReference type="CDD" id="cd00056">
    <property type="entry name" value="ENDO3c"/>
    <property type="match status" value="1"/>
</dbReference>
<evidence type="ECO:0000259" key="5">
    <source>
        <dbReference type="SMART" id="SM00278"/>
    </source>
</evidence>
<dbReference type="GO" id="GO:0003677">
    <property type="term" value="F:DNA binding"/>
    <property type="evidence" value="ECO:0007669"/>
    <property type="project" value="InterPro"/>
</dbReference>
<dbReference type="InterPro" id="IPR023170">
    <property type="entry name" value="HhH_base_excis_C"/>
</dbReference>
<dbReference type="GO" id="GO:0004519">
    <property type="term" value="F:endonuclease activity"/>
    <property type="evidence" value="ECO:0007669"/>
    <property type="project" value="UniProtKB-KW"/>
</dbReference>
<keyword evidence="4" id="KW-0411">Iron-sulfur</keyword>
<dbReference type="GO" id="GO:0051539">
    <property type="term" value="F:4 iron, 4 sulfur cluster binding"/>
    <property type="evidence" value="ECO:0007669"/>
    <property type="project" value="UniProtKB-KW"/>
</dbReference>
<keyword evidence="1" id="KW-0004">4Fe-4S</keyword>
<accession>A0A7C4XV03</accession>
<evidence type="ECO:0000259" key="6">
    <source>
        <dbReference type="SMART" id="SM00478"/>
    </source>
</evidence>